<name>A0A096MG71_POEFO</name>
<dbReference type="InterPro" id="IPR016187">
    <property type="entry name" value="CTDL_fold"/>
</dbReference>
<dbReference type="EMBL" id="AYCK01006382">
    <property type="status" value="NOT_ANNOTATED_CDS"/>
    <property type="molecule type" value="Genomic_DNA"/>
</dbReference>
<evidence type="ECO:0000313" key="4">
    <source>
        <dbReference type="Proteomes" id="UP000028760"/>
    </source>
</evidence>
<dbReference type="Pfam" id="PF00059">
    <property type="entry name" value="Lectin_C"/>
    <property type="match status" value="2"/>
</dbReference>
<accession>A0A096MG71</accession>
<dbReference type="InterPro" id="IPR016186">
    <property type="entry name" value="C-type_lectin-like/link_sf"/>
</dbReference>
<dbReference type="STRING" id="48698.ENSPFOP00000030412"/>
<protein>
    <recommendedName>
        <fullName evidence="2">C-type lectin domain-containing protein</fullName>
    </recommendedName>
</protein>
<dbReference type="Ensembl" id="ENSPFOT00000031361.1">
    <property type="protein sequence ID" value="ENSPFOP00000030412.1"/>
    <property type="gene ID" value="ENSPFOG00000023527.1"/>
</dbReference>
<dbReference type="PANTHER" id="PTHR45784">
    <property type="entry name" value="C-TYPE LECTIN DOMAIN FAMILY 20 MEMBER A-RELATED"/>
    <property type="match status" value="1"/>
</dbReference>
<dbReference type="PROSITE" id="PS50041">
    <property type="entry name" value="C_TYPE_LECTIN_2"/>
    <property type="match status" value="2"/>
</dbReference>
<dbReference type="PANTHER" id="PTHR45784:SF3">
    <property type="entry name" value="C-TYPE LECTIN DOMAIN FAMILY 4 MEMBER K-LIKE-RELATED"/>
    <property type="match status" value="1"/>
</dbReference>
<feature type="domain" description="C-type lectin" evidence="2">
    <location>
        <begin position="25"/>
        <end position="138"/>
    </location>
</feature>
<feature type="domain" description="C-type lectin" evidence="2">
    <location>
        <begin position="146"/>
        <end position="226"/>
    </location>
</feature>
<organism evidence="3 4">
    <name type="scientific">Poecilia formosa</name>
    <name type="common">Amazon molly</name>
    <name type="synonym">Limia formosa</name>
    <dbReference type="NCBI Taxonomy" id="48698"/>
    <lineage>
        <taxon>Eukaryota</taxon>
        <taxon>Metazoa</taxon>
        <taxon>Chordata</taxon>
        <taxon>Craniata</taxon>
        <taxon>Vertebrata</taxon>
        <taxon>Euteleostomi</taxon>
        <taxon>Actinopterygii</taxon>
        <taxon>Neopterygii</taxon>
        <taxon>Teleostei</taxon>
        <taxon>Neoteleostei</taxon>
        <taxon>Acanthomorphata</taxon>
        <taxon>Ovalentaria</taxon>
        <taxon>Atherinomorphae</taxon>
        <taxon>Cyprinodontiformes</taxon>
        <taxon>Poeciliidae</taxon>
        <taxon>Poeciliinae</taxon>
        <taxon>Poecilia</taxon>
    </lineage>
</organism>
<dbReference type="SUPFAM" id="SSF56436">
    <property type="entry name" value="C-type lectin-like"/>
    <property type="match status" value="2"/>
</dbReference>
<sequence>VDYKMIVYFYLSDSLILSSGLSHHYRFFSQSLTWTEAQAYCRQAQADLATVENSEDLNLLMNTLQSAGYSSDIWIGLYSEIDWKWSDAYTGTGADYRHWRSDLNEPEFESARQFCVKSGSGGNWWDDDCALNLPFICYSVLSVGTPESATFSLQNEQRNWSSAQSFCRENYVDLVTMKTDAENQILDNIIASSAWIGLYRDPNLFWSDGSDFLFSNWDSVINPIGS</sequence>
<evidence type="ECO:0000259" key="2">
    <source>
        <dbReference type="PROSITE" id="PS50041"/>
    </source>
</evidence>
<dbReference type="InterPro" id="IPR018378">
    <property type="entry name" value="C-type_lectin_CS"/>
</dbReference>
<dbReference type="InterPro" id="IPR001304">
    <property type="entry name" value="C-type_lectin-like"/>
</dbReference>
<keyword evidence="1" id="KW-1015">Disulfide bond</keyword>
<dbReference type="OMA" id="NWWDDDC"/>
<dbReference type="AlphaFoldDB" id="A0A096MG71"/>
<keyword evidence="4" id="KW-1185">Reference proteome</keyword>
<dbReference type="eggNOG" id="KOG4297">
    <property type="taxonomic scope" value="Eukaryota"/>
</dbReference>
<dbReference type="PROSITE" id="PS00615">
    <property type="entry name" value="C_TYPE_LECTIN_1"/>
    <property type="match status" value="1"/>
</dbReference>
<proteinExistence type="predicted"/>
<evidence type="ECO:0000256" key="1">
    <source>
        <dbReference type="ARBA" id="ARBA00023157"/>
    </source>
</evidence>
<dbReference type="Gene3D" id="3.10.100.10">
    <property type="entry name" value="Mannose-Binding Protein A, subunit A"/>
    <property type="match status" value="2"/>
</dbReference>
<dbReference type="GeneTree" id="ENSGT00940000163911"/>
<evidence type="ECO:0000313" key="3">
    <source>
        <dbReference type="Ensembl" id="ENSPFOP00000030412.1"/>
    </source>
</evidence>
<dbReference type="Proteomes" id="UP000028760">
    <property type="component" value="Unassembled WGS sequence"/>
</dbReference>
<reference evidence="3" key="3">
    <citation type="submission" date="2025-09" db="UniProtKB">
        <authorList>
            <consortium name="Ensembl"/>
        </authorList>
    </citation>
    <scope>IDENTIFICATION</scope>
</reference>
<reference evidence="4" key="1">
    <citation type="submission" date="2013-10" db="EMBL/GenBank/DDBJ databases">
        <authorList>
            <person name="Schartl M."/>
            <person name="Warren W."/>
        </authorList>
    </citation>
    <scope>NUCLEOTIDE SEQUENCE [LARGE SCALE GENOMIC DNA]</scope>
    <source>
        <strain evidence="4">female</strain>
    </source>
</reference>
<reference evidence="3" key="2">
    <citation type="submission" date="2025-08" db="UniProtKB">
        <authorList>
            <consortium name="Ensembl"/>
        </authorList>
    </citation>
    <scope>IDENTIFICATION</scope>
</reference>
<dbReference type="SMART" id="SM00034">
    <property type="entry name" value="CLECT"/>
    <property type="match status" value="1"/>
</dbReference>